<dbReference type="Proteomes" id="UP001327560">
    <property type="component" value="Chromosome 1"/>
</dbReference>
<organism evidence="1 2">
    <name type="scientific">Canna indica</name>
    <name type="common">Indian-shot</name>
    <dbReference type="NCBI Taxonomy" id="4628"/>
    <lineage>
        <taxon>Eukaryota</taxon>
        <taxon>Viridiplantae</taxon>
        <taxon>Streptophyta</taxon>
        <taxon>Embryophyta</taxon>
        <taxon>Tracheophyta</taxon>
        <taxon>Spermatophyta</taxon>
        <taxon>Magnoliopsida</taxon>
        <taxon>Liliopsida</taxon>
        <taxon>Zingiberales</taxon>
        <taxon>Cannaceae</taxon>
        <taxon>Canna</taxon>
    </lineage>
</organism>
<sequence length="130" mass="14500">MSASRRKAHFSFWVIGRAVQSGAQGFWYYPGAKNPGVLGDLTEDPPVPFFVKAKCPFCVGCLPNVARCLEHPVASPFLGTEFYKIVQAKVCNQLPHKKKKLHLLRCKTIVVLGQQKKLDPISREALKAHI</sequence>
<protein>
    <submittedName>
        <fullName evidence="1">Uncharacterized protein</fullName>
    </submittedName>
</protein>
<reference evidence="1 2" key="1">
    <citation type="submission" date="2023-10" db="EMBL/GenBank/DDBJ databases">
        <title>Chromosome-scale genome assembly provides insights into flower coloration mechanisms of Canna indica.</title>
        <authorList>
            <person name="Li C."/>
        </authorList>
    </citation>
    <scope>NUCLEOTIDE SEQUENCE [LARGE SCALE GENOMIC DNA]</scope>
    <source>
        <tissue evidence="1">Flower</tissue>
    </source>
</reference>
<dbReference type="AlphaFoldDB" id="A0AAQ3JTW2"/>
<evidence type="ECO:0000313" key="2">
    <source>
        <dbReference type="Proteomes" id="UP001327560"/>
    </source>
</evidence>
<dbReference type="EMBL" id="CP136890">
    <property type="protein sequence ID" value="WOK94919.1"/>
    <property type="molecule type" value="Genomic_DNA"/>
</dbReference>
<accession>A0AAQ3JTW2</accession>
<gene>
    <name evidence="1" type="ORF">Cni_G03624</name>
</gene>
<name>A0AAQ3JTW2_9LILI</name>
<keyword evidence="2" id="KW-1185">Reference proteome</keyword>
<evidence type="ECO:0000313" key="1">
    <source>
        <dbReference type="EMBL" id="WOK94919.1"/>
    </source>
</evidence>
<proteinExistence type="predicted"/>